<dbReference type="Gene3D" id="1.10.8.10">
    <property type="entry name" value="DNA helicase RuvA subunit, C-terminal domain"/>
    <property type="match status" value="1"/>
</dbReference>
<dbReference type="AlphaFoldDB" id="A0A7S2E800"/>
<protein>
    <submittedName>
        <fullName evidence="2">Uncharacterized protein</fullName>
    </submittedName>
</protein>
<evidence type="ECO:0000313" key="2">
    <source>
        <dbReference type="EMBL" id="CAD9320267.1"/>
    </source>
</evidence>
<proteinExistence type="predicted"/>
<dbReference type="EMBL" id="HBGN01009137">
    <property type="protein sequence ID" value="CAD9320267.1"/>
    <property type="molecule type" value="Transcribed_RNA"/>
</dbReference>
<feature type="region of interest" description="Disordered" evidence="1">
    <location>
        <begin position="225"/>
        <end position="246"/>
    </location>
</feature>
<name>A0A7S2E800_9STRA</name>
<organism evidence="2">
    <name type="scientific">Ditylum brightwellii</name>
    <dbReference type="NCBI Taxonomy" id="49249"/>
    <lineage>
        <taxon>Eukaryota</taxon>
        <taxon>Sar</taxon>
        <taxon>Stramenopiles</taxon>
        <taxon>Ochrophyta</taxon>
        <taxon>Bacillariophyta</taxon>
        <taxon>Mediophyceae</taxon>
        <taxon>Lithodesmiophycidae</taxon>
        <taxon>Lithodesmiales</taxon>
        <taxon>Lithodesmiaceae</taxon>
        <taxon>Ditylum</taxon>
    </lineage>
</organism>
<feature type="compositionally biased region" description="Low complexity" evidence="1">
    <location>
        <begin position="12"/>
        <end position="36"/>
    </location>
</feature>
<feature type="region of interest" description="Disordered" evidence="1">
    <location>
        <begin position="1"/>
        <end position="40"/>
    </location>
</feature>
<evidence type="ECO:0000256" key="1">
    <source>
        <dbReference type="SAM" id="MobiDB-lite"/>
    </source>
</evidence>
<feature type="region of interest" description="Disordered" evidence="1">
    <location>
        <begin position="125"/>
        <end position="145"/>
    </location>
</feature>
<accession>A0A7S2E800</accession>
<gene>
    <name evidence="2" type="ORF">DBRI1063_LOCUS5861</name>
</gene>
<reference evidence="2" key="1">
    <citation type="submission" date="2021-01" db="EMBL/GenBank/DDBJ databases">
        <authorList>
            <person name="Corre E."/>
            <person name="Pelletier E."/>
            <person name="Niang G."/>
            <person name="Scheremetjew M."/>
            <person name="Finn R."/>
            <person name="Kale V."/>
            <person name="Holt S."/>
            <person name="Cochrane G."/>
            <person name="Meng A."/>
            <person name="Brown T."/>
            <person name="Cohen L."/>
        </authorList>
    </citation>
    <scope>NUCLEOTIDE SEQUENCE</scope>
    <source>
        <strain evidence="2">Pop2</strain>
    </source>
</reference>
<sequence>MKEPAIPSDEASTTTPLPATTNTTPPTSPDRTSYSSEAKECGSIAERIGETLDHVADAIDTIVHEFENSHISMEQVLQDMEAASDVSDDEDEEEVVDSISAMTSSVASVAVPFVMEDDIVETVEEEDEDVEEGSFKTPPEEEPTLEGGATILSSVGTTAPANVTVQEVSPPQLQEDDTEVDEWDVVDEVDDVQEQIANDDALARAATLIGSALFQSDLADSLMGQSTNAESRNARNDTATASTAHSVTSSASVVSDGFSVDSIPSSVDSNIQSISSSHAPTSDTAPLSTAVLTQWQSELAQLHELGFLDDKVNVDALESLQAANIGAGLEDVVSVNDAVLRILNH</sequence>